<gene>
    <name evidence="1" type="ORF">DWZ34_10755</name>
</gene>
<name>A0A415T2H9_9BACT</name>
<protein>
    <submittedName>
        <fullName evidence="1">Uncharacterized protein</fullName>
    </submittedName>
</protein>
<organism evidence="1 2">
    <name type="scientific">Phocaeicola plebeius</name>
    <dbReference type="NCBI Taxonomy" id="310297"/>
    <lineage>
        <taxon>Bacteria</taxon>
        <taxon>Pseudomonadati</taxon>
        <taxon>Bacteroidota</taxon>
        <taxon>Bacteroidia</taxon>
        <taxon>Bacteroidales</taxon>
        <taxon>Bacteroidaceae</taxon>
        <taxon>Phocaeicola</taxon>
    </lineage>
</organism>
<dbReference type="Proteomes" id="UP000285109">
    <property type="component" value="Unassembled WGS sequence"/>
</dbReference>
<evidence type="ECO:0000313" key="2">
    <source>
        <dbReference type="Proteomes" id="UP000285109"/>
    </source>
</evidence>
<dbReference type="EMBL" id="QRQK01000020">
    <property type="protein sequence ID" value="RHM95700.1"/>
    <property type="molecule type" value="Genomic_DNA"/>
</dbReference>
<dbReference type="AlphaFoldDB" id="A0A415T2H9"/>
<accession>A0A415T2H9</accession>
<evidence type="ECO:0000313" key="1">
    <source>
        <dbReference type="EMBL" id="RHM95700.1"/>
    </source>
</evidence>
<comment type="caution">
    <text evidence="1">The sequence shown here is derived from an EMBL/GenBank/DDBJ whole genome shotgun (WGS) entry which is preliminary data.</text>
</comment>
<sequence length="91" mass="11217">MKRVYKYEVFGVTYYEGISEGTSDTFDSLKDAKHFVEKAHNGRFHKIHQTIFKYEERNGEPYRYVKRLWFLKKGRWYSTRKVHKQLLFMEI</sequence>
<reference evidence="1 2" key="1">
    <citation type="submission" date="2018-08" db="EMBL/GenBank/DDBJ databases">
        <title>A genome reference for cultivated species of the human gut microbiota.</title>
        <authorList>
            <person name="Zou Y."/>
            <person name="Xue W."/>
            <person name="Luo G."/>
        </authorList>
    </citation>
    <scope>NUCLEOTIDE SEQUENCE [LARGE SCALE GENOMIC DNA]</scope>
    <source>
        <strain evidence="1 2">AF31-28B-AC</strain>
    </source>
</reference>
<proteinExistence type="predicted"/>